<dbReference type="InterPro" id="IPR002347">
    <property type="entry name" value="SDR_fam"/>
</dbReference>
<evidence type="ECO:0000313" key="3">
    <source>
        <dbReference type="Proteomes" id="UP000677913"/>
    </source>
</evidence>
<sequence>MSAAQDHEGFDRDSPRIAWVTGASRGVGRGIAVALGRAGWTVYVTARSHANGRTSHLPGTVEESAEAVTAAGGRGVGIVCDHRDDAAVAAVAQRIGAQCGRLDLLVNNVWGGYERLNAGGWQEWNAPLWRQPIELFDAMFGAGVRAHYVALARCAPLLISTPASLAVTVSFATPTAEQHAFGAAYAMAKSADDRLALAGAVQLREHGVTCVALHPGLVRTEGVMQFAEHLDLSSSQSPEGVGRTVAALAADPGRLRLTGRSLSVQELADRYGVEVAS</sequence>
<dbReference type="PROSITE" id="PS00061">
    <property type="entry name" value="ADH_SHORT"/>
    <property type="match status" value="1"/>
</dbReference>
<dbReference type="InterPro" id="IPR036291">
    <property type="entry name" value="NAD(P)-bd_dom_sf"/>
</dbReference>
<dbReference type="Gene3D" id="3.40.50.720">
    <property type="entry name" value="NAD(P)-binding Rossmann-like Domain"/>
    <property type="match status" value="1"/>
</dbReference>
<comment type="similarity">
    <text evidence="1">Belongs to the short-chain dehydrogenases/reductases (SDR) family.</text>
</comment>
<dbReference type="EMBL" id="JAGSXH010000001">
    <property type="protein sequence ID" value="MBS2961478.1"/>
    <property type="molecule type" value="Genomic_DNA"/>
</dbReference>
<dbReference type="SUPFAM" id="SSF51735">
    <property type="entry name" value="NAD(P)-binding Rossmann-fold domains"/>
    <property type="match status" value="1"/>
</dbReference>
<name>A0A8J8B9X2_9ACTN</name>
<dbReference type="PRINTS" id="PR00081">
    <property type="entry name" value="GDHRDH"/>
</dbReference>
<dbReference type="PANTHER" id="PTHR44147:SF2">
    <property type="entry name" value="DEHYDROGENASE_REDUCTASE SDR FAMILY MEMBER 1"/>
    <property type="match status" value="1"/>
</dbReference>
<dbReference type="PANTHER" id="PTHR44147">
    <property type="entry name" value="DEHYDROGENASE/REDUCTASE SDR FAMILY MEMBER 1"/>
    <property type="match status" value="1"/>
</dbReference>
<dbReference type="Pfam" id="PF00106">
    <property type="entry name" value="adh_short"/>
    <property type="match status" value="1"/>
</dbReference>
<evidence type="ECO:0000256" key="1">
    <source>
        <dbReference type="ARBA" id="ARBA00006484"/>
    </source>
</evidence>
<comment type="caution">
    <text evidence="2">The sequence shown here is derived from an EMBL/GenBank/DDBJ whole genome shotgun (WGS) entry which is preliminary data.</text>
</comment>
<gene>
    <name evidence="2" type="ORF">KGA66_00370</name>
</gene>
<keyword evidence="3" id="KW-1185">Reference proteome</keyword>
<dbReference type="RefSeq" id="WP_211463196.1">
    <property type="nucleotide sequence ID" value="NZ_JAGSXH010000001.1"/>
</dbReference>
<accession>A0A8J8B9X2</accession>
<protein>
    <submittedName>
        <fullName evidence="2">SDR family NAD(P)-dependent oxidoreductase</fullName>
    </submittedName>
</protein>
<proteinExistence type="inferred from homology"/>
<dbReference type="Proteomes" id="UP000677913">
    <property type="component" value="Unassembled WGS sequence"/>
</dbReference>
<dbReference type="InterPro" id="IPR020904">
    <property type="entry name" value="Sc_DH/Rdtase_CS"/>
</dbReference>
<organism evidence="2 3">
    <name type="scientific">Actinocrinis puniceicyclus</name>
    <dbReference type="NCBI Taxonomy" id="977794"/>
    <lineage>
        <taxon>Bacteria</taxon>
        <taxon>Bacillati</taxon>
        <taxon>Actinomycetota</taxon>
        <taxon>Actinomycetes</taxon>
        <taxon>Catenulisporales</taxon>
        <taxon>Actinospicaceae</taxon>
        <taxon>Actinocrinis</taxon>
    </lineage>
</organism>
<dbReference type="AlphaFoldDB" id="A0A8J8B9X2"/>
<evidence type="ECO:0000313" key="2">
    <source>
        <dbReference type="EMBL" id="MBS2961478.1"/>
    </source>
</evidence>
<reference evidence="2" key="1">
    <citation type="submission" date="2021-04" db="EMBL/GenBank/DDBJ databases">
        <title>Genome based classification of Actinospica acidithermotolerans sp. nov., an actinobacterium isolated from an Indonesian hot spring.</title>
        <authorList>
            <person name="Kusuma A.B."/>
            <person name="Putra K.E."/>
            <person name="Nafisah S."/>
            <person name="Loh J."/>
            <person name="Nouioui I."/>
            <person name="Goodfellow M."/>
        </authorList>
    </citation>
    <scope>NUCLEOTIDE SEQUENCE</scope>
    <source>
        <strain evidence="2">DSM 45618</strain>
    </source>
</reference>